<evidence type="ECO:0000313" key="3">
    <source>
        <dbReference type="EMBL" id="OZT73591.1"/>
    </source>
</evidence>
<dbReference type="EMBL" id="NPEY01000009">
    <property type="protein sequence ID" value="OZT73591.1"/>
    <property type="molecule type" value="Genomic_DNA"/>
</dbReference>
<proteinExistence type="predicted"/>
<keyword evidence="1" id="KW-1133">Transmembrane helix</keyword>
<dbReference type="Proteomes" id="UP000005756">
    <property type="component" value="Unassembled WGS sequence"/>
</dbReference>
<keyword evidence="5" id="KW-1185">Reference proteome</keyword>
<dbReference type="OrthoDB" id="6168649at2"/>
<evidence type="ECO:0000313" key="4">
    <source>
        <dbReference type="Proteomes" id="UP000005756"/>
    </source>
</evidence>
<protein>
    <recommendedName>
        <fullName evidence="6">DUF945 domain-containing protein</fullName>
    </recommendedName>
</protein>
<sequence>MGKLFSLIVLVALGYTGIYFYYGVVVEREVQQQLDERGLSAVSVDNIEYGVLAPINTIANIEVTVTYRGSQATLDLVVQGHPLFSDEVSVEFDGLQALRLGIGFGQ</sequence>
<keyword evidence="1" id="KW-0812">Transmembrane</keyword>
<reference evidence="3 5" key="2">
    <citation type="submission" date="2017-07" db="EMBL/GenBank/DDBJ databases">
        <title>Shotgun whole genome sequences of three halophilic bacterial isolates.</title>
        <authorList>
            <person name="Pozzo T."/>
            <person name="Higdon S.M."/>
            <person name="Quillaguaman J."/>
        </authorList>
    </citation>
    <scope>NUCLEOTIDE SEQUENCE [LARGE SCALE GENOMIC DNA]</scope>
    <source>
        <strain evidence="3 5">LC1</strain>
    </source>
</reference>
<name>A0A265DW83_9GAMM</name>
<feature type="transmembrane region" description="Helical" evidence="1">
    <location>
        <begin position="6"/>
        <end position="24"/>
    </location>
</feature>
<gene>
    <name evidence="3" type="ORF">CE457_13380</name>
    <name evidence="2" type="ORF">KUC_2461</name>
</gene>
<dbReference type="EMBL" id="JH393258">
    <property type="protein sequence ID" value="EHJ92505.1"/>
    <property type="molecule type" value="Genomic_DNA"/>
</dbReference>
<dbReference type="STRING" id="1072583.KUC_2461"/>
<evidence type="ECO:0008006" key="6">
    <source>
        <dbReference type="Google" id="ProtNLM"/>
    </source>
</evidence>
<evidence type="ECO:0000313" key="5">
    <source>
        <dbReference type="Proteomes" id="UP000216538"/>
    </source>
</evidence>
<evidence type="ECO:0000256" key="1">
    <source>
        <dbReference type="SAM" id="Phobius"/>
    </source>
</evidence>
<organism evidence="2 4">
    <name type="scientific">Vreelandella boliviensis LC1</name>
    <dbReference type="NCBI Taxonomy" id="1072583"/>
    <lineage>
        <taxon>Bacteria</taxon>
        <taxon>Pseudomonadati</taxon>
        <taxon>Pseudomonadota</taxon>
        <taxon>Gammaproteobacteria</taxon>
        <taxon>Oceanospirillales</taxon>
        <taxon>Halomonadaceae</taxon>
        <taxon>Vreelandella</taxon>
    </lineage>
</organism>
<dbReference type="RefSeq" id="WP_007113414.1">
    <property type="nucleotide sequence ID" value="NZ_JH393258.1"/>
</dbReference>
<dbReference type="AlphaFoldDB" id="A0A265DW83"/>
<evidence type="ECO:0000313" key="2">
    <source>
        <dbReference type="EMBL" id="EHJ92505.1"/>
    </source>
</evidence>
<dbReference type="Proteomes" id="UP000216538">
    <property type="component" value="Unassembled WGS sequence"/>
</dbReference>
<keyword evidence="1" id="KW-0472">Membrane</keyword>
<reference evidence="2 4" key="1">
    <citation type="submission" date="2011-10" db="EMBL/GenBank/DDBJ databases">
        <authorList>
            <person name="Quillaguamn J."/>
            <person name="Guzmn D."/>
            <person name="Balderrama-Subieta A."/>
            <person name="Cardona-Ortuo C."/>
            <person name="Guevara-Martnez M."/>
            <person name="Callisaya-Quispe N."/>
        </authorList>
    </citation>
    <scope>NUCLEOTIDE SEQUENCE [LARGE SCALE GENOMIC DNA]</scope>
    <source>
        <strain evidence="2 4">LC1</strain>
    </source>
</reference>
<accession>A0A265DW83</accession>